<feature type="compositionally biased region" description="Low complexity" evidence="1">
    <location>
        <begin position="396"/>
        <end position="413"/>
    </location>
</feature>
<feature type="region of interest" description="Disordered" evidence="1">
    <location>
        <begin position="1"/>
        <end position="44"/>
    </location>
</feature>
<proteinExistence type="predicted"/>
<reference evidence="2 3" key="1">
    <citation type="submission" date="2018-04" db="EMBL/GenBank/DDBJ databases">
        <title>The genome of golden apple snail Pomacea canaliculata provides insight into stress tolerance and invasive adaptation.</title>
        <authorList>
            <person name="Liu C."/>
            <person name="Liu B."/>
            <person name="Ren Y."/>
            <person name="Zhang Y."/>
            <person name="Wang H."/>
            <person name="Li S."/>
            <person name="Jiang F."/>
            <person name="Yin L."/>
            <person name="Zhang G."/>
            <person name="Qian W."/>
            <person name="Fan W."/>
        </authorList>
    </citation>
    <scope>NUCLEOTIDE SEQUENCE [LARGE SCALE GENOMIC DNA]</scope>
    <source>
        <strain evidence="2">SZHN2017</strain>
        <tissue evidence="2">Muscle</tissue>
    </source>
</reference>
<feature type="region of interest" description="Disordered" evidence="1">
    <location>
        <begin position="381"/>
        <end position="454"/>
    </location>
</feature>
<feature type="compositionally biased region" description="Low complexity" evidence="1">
    <location>
        <begin position="441"/>
        <end position="454"/>
    </location>
</feature>
<feature type="region of interest" description="Disordered" evidence="1">
    <location>
        <begin position="303"/>
        <end position="335"/>
    </location>
</feature>
<accession>A0A2T7PHR7</accession>
<keyword evidence="3" id="KW-1185">Reference proteome</keyword>
<sequence length="722" mass="79154">MGHTLVERNTEHQSYSPSECHHRLSENGFAESSNSSNLSDKRLSCDVPDRNSVSSFDKIYNAAVTLIERESPQEKKMKDVTNGSLDELLTDNLVSLSSSVSSLGKEPVDDCITCSLSPEPISSSLADHEQTDQDGERIDEDKVSFKAEDFELPYDEQHEMLDRVYLPAAENSTEWKDLRSFGQKKDGENVPSPDTDVSLNENNPRISLYLNGPDELLSESNREHTKSAITKETKEAFITTVLDCPSSVAEALPVLTEREEESVTRKNTLRTVSEKISKLTRSNACIKHSAADADNGVMEEWDGDERAGNPKVADDQGSRTCEKGSSASRASSERRRQFMRNILTGRQRALRSANNLQAPAVPVALASKSDICRQFGLGSPEQLPFSPRSLSPVSDSTLSPRSWSPLSSFSVSPVDWSPNGSMSPKSVSPHTEGTSPTQGKSPSPSRLSPSSSLPVPDVILSPVRQFAPPLSPPPRRSSLSSEIFLFEVPTTPPSSPESRLRLDPQQSVTPLVSLQPDDAFLSSAFIESHKLTSSQEVTWPGGLHEETSRTLQGDFTNQVEGWRTDQEKLKCQGPMKSSDMLKHVSYVHPTTAGADVTGAPPKQLAEVLEKNVMNDCQRSNETTDNTLKEDNSNEVFLDNTLSELVKKTAGHPTVACGSMHDTWLTTERNFKVKSLYAPSSADHLPSPVLNSPARSTSLSPLNGLRTGPVRSVKELAKHFERK</sequence>
<gene>
    <name evidence="2" type="ORF">C0Q70_08413</name>
</gene>
<feature type="compositionally biased region" description="Basic and acidic residues" evidence="1">
    <location>
        <begin position="304"/>
        <end position="322"/>
    </location>
</feature>
<feature type="compositionally biased region" description="Polar residues" evidence="1">
    <location>
        <begin position="688"/>
        <end position="700"/>
    </location>
</feature>
<organism evidence="2 3">
    <name type="scientific">Pomacea canaliculata</name>
    <name type="common">Golden apple snail</name>
    <dbReference type="NCBI Taxonomy" id="400727"/>
    <lineage>
        <taxon>Eukaryota</taxon>
        <taxon>Metazoa</taxon>
        <taxon>Spiralia</taxon>
        <taxon>Lophotrochozoa</taxon>
        <taxon>Mollusca</taxon>
        <taxon>Gastropoda</taxon>
        <taxon>Caenogastropoda</taxon>
        <taxon>Architaenioglossa</taxon>
        <taxon>Ampullarioidea</taxon>
        <taxon>Ampullariidae</taxon>
        <taxon>Pomacea</taxon>
    </lineage>
</organism>
<dbReference type="Proteomes" id="UP000245119">
    <property type="component" value="Linkage Group LG4"/>
</dbReference>
<protein>
    <submittedName>
        <fullName evidence="2">Uncharacterized protein</fullName>
    </submittedName>
</protein>
<feature type="region of interest" description="Disordered" evidence="1">
    <location>
        <begin position="681"/>
        <end position="706"/>
    </location>
</feature>
<dbReference type="AlphaFoldDB" id="A0A2T7PHR7"/>
<feature type="compositionally biased region" description="Polar residues" evidence="1">
    <location>
        <begin position="418"/>
        <end position="440"/>
    </location>
</feature>
<evidence type="ECO:0000313" key="2">
    <source>
        <dbReference type="EMBL" id="PVD32965.1"/>
    </source>
</evidence>
<feature type="compositionally biased region" description="Basic and acidic residues" evidence="1">
    <location>
        <begin position="1"/>
        <end position="11"/>
    </location>
</feature>
<feature type="region of interest" description="Disordered" evidence="1">
    <location>
        <begin position="181"/>
        <end position="203"/>
    </location>
</feature>
<name>A0A2T7PHR7_POMCA</name>
<evidence type="ECO:0000256" key="1">
    <source>
        <dbReference type="SAM" id="MobiDB-lite"/>
    </source>
</evidence>
<comment type="caution">
    <text evidence="2">The sequence shown here is derived from an EMBL/GenBank/DDBJ whole genome shotgun (WGS) entry which is preliminary data.</text>
</comment>
<evidence type="ECO:0000313" key="3">
    <source>
        <dbReference type="Proteomes" id="UP000245119"/>
    </source>
</evidence>
<dbReference type="EMBL" id="PZQS01000004">
    <property type="protein sequence ID" value="PVD32965.1"/>
    <property type="molecule type" value="Genomic_DNA"/>
</dbReference>